<dbReference type="AlphaFoldDB" id="A0A1V9ABR2"/>
<accession>A0A1V9ABR2</accession>
<dbReference type="EMBL" id="MWIH01000002">
    <property type="protein sequence ID" value="OQO94562.1"/>
    <property type="molecule type" value="Genomic_DNA"/>
</dbReference>
<proteinExistence type="predicted"/>
<gene>
    <name evidence="2" type="ORF">B1813_00110</name>
</gene>
<feature type="compositionally biased region" description="Basic and acidic residues" evidence="1">
    <location>
        <begin position="104"/>
        <end position="113"/>
    </location>
</feature>
<evidence type="ECO:0000256" key="1">
    <source>
        <dbReference type="SAM" id="MobiDB-lite"/>
    </source>
</evidence>
<name>A0A1V9ABR2_SACPI</name>
<sequence>MGFRADPEALRQAAAGMESAAGSIDTGLAVDVTAPDAGASSAYVGSTILGLLSVGVALAETFDAISDRVHVAAGGYADIENTSEGELRYVAQYHLEHVQQGGDPLKDAPDRTTETAPDPEA</sequence>
<dbReference type="Proteomes" id="UP000192591">
    <property type="component" value="Unassembled WGS sequence"/>
</dbReference>
<evidence type="ECO:0008006" key="4">
    <source>
        <dbReference type="Google" id="ProtNLM"/>
    </source>
</evidence>
<evidence type="ECO:0000313" key="3">
    <source>
        <dbReference type="Proteomes" id="UP000192591"/>
    </source>
</evidence>
<evidence type="ECO:0000313" key="2">
    <source>
        <dbReference type="EMBL" id="OQO94562.1"/>
    </source>
</evidence>
<keyword evidence="3" id="KW-1185">Reference proteome</keyword>
<dbReference type="RefSeq" id="WP_081190013.1">
    <property type="nucleotide sequence ID" value="NZ_MWIH01000002.1"/>
</dbReference>
<comment type="caution">
    <text evidence="2">The sequence shown here is derived from an EMBL/GenBank/DDBJ whole genome shotgun (WGS) entry which is preliminary data.</text>
</comment>
<reference evidence="2 3" key="1">
    <citation type="submission" date="2017-02" db="EMBL/GenBank/DDBJ databases">
        <title>Draft genome of Saccharomonospora sp. 154.</title>
        <authorList>
            <person name="Alonso-Carmona G.S."/>
            <person name="De La Haba R."/>
            <person name="Vera-Gargallo B."/>
            <person name="Sandoval-Trujillo A.H."/>
            <person name="Ramirez-Duran N."/>
            <person name="Ventosa A."/>
        </authorList>
    </citation>
    <scope>NUCLEOTIDE SEQUENCE [LARGE SCALE GENOMIC DNA]</scope>
    <source>
        <strain evidence="2 3">LRS4.154</strain>
    </source>
</reference>
<protein>
    <recommendedName>
        <fullName evidence="4">Excreted virulence factor EspC, type VII ESX diderm</fullName>
    </recommendedName>
</protein>
<dbReference type="STRING" id="1962155.B1813_00110"/>
<organism evidence="2 3">
    <name type="scientific">Saccharomonospora piscinae</name>
    <dbReference type="NCBI Taxonomy" id="687388"/>
    <lineage>
        <taxon>Bacteria</taxon>
        <taxon>Bacillati</taxon>
        <taxon>Actinomycetota</taxon>
        <taxon>Actinomycetes</taxon>
        <taxon>Pseudonocardiales</taxon>
        <taxon>Pseudonocardiaceae</taxon>
        <taxon>Saccharomonospora</taxon>
    </lineage>
</organism>
<feature type="region of interest" description="Disordered" evidence="1">
    <location>
        <begin position="98"/>
        <end position="121"/>
    </location>
</feature>